<reference evidence="3 4" key="1">
    <citation type="journal article" date="2016" name="C (Basel)">
        <title>Selective Growth of and Electricity Production by Marine Exoelectrogenic Bacteria in Self-Aggregated Hydrogel of Microbially Reduced Graphene Oxide.</title>
        <authorList>
            <person name="Yoshida N."/>
            <person name="Goto Y."/>
            <person name="Miyata Y."/>
        </authorList>
    </citation>
    <scope>NUCLEOTIDE SEQUENCE [LARGE SCALE GENOMIC DNA]</scope>
    <source>
        <strain evidence="3 4">NIT-T3</strain>
    </source>
</reference>
<keyword evidence="4" id="KW-1185">Reference proteome</keyword>
<feature type="signal peptide" evidence="2">
    <location>
        <begin position="1"/>
        <end position="22"/>
    </location>
</feature>
<proteinExistence type="predicted"/>
<gene>
    <name evidence="3" type="ORF">DESUT3_15380</name>
</gene>
<dbReference type="PANTHER" id="PTHR34821:SF2">
    <property type="entry name" value="INNER MEMBRANE PROTEIN YDCZ"/>
    <property type="match status" value="1"/>
</dbReference>
<feature type="transmembrane region" description="Helical" evidence="1">
    <location>
        <begin position="72"/>
        <end position="91"/>
    </location>
</feature>
<evidence type="ECO:0000256" key="2">
    <source>
        <dbReference type="SAM" id="SignalP"/>
    </source>
</evidence>
<evidence type="ECO:0000313" key="3">
    <source>
        <dbReference type="EMBL" id="BCR04469.1"/>
    </source>
</evidence>
<name>A0ABN6DX71_9BACT</name>
<keyword evidence="2" id="KW-0732">Signal</keyword>
<dbReference type="PANTHER" id="PTHR34821">
    <property type="entry name" value="INNER MEMBRANE PROTEIN YDCZ"/>
    <property type="match status" value="1"/>
</dbReference>
<evidence type="ECO:0000256" key="1">
    <source>
        <dbReference type="SAM" id="Phobius"/>
    </source>
</evidence>
<dbReference type="InterPro" id="IPR006750">
    <property type="entry name" value="YdcZ"/>
</dbReference>
<accession>A0ABN6DX71</accession>
<dbReference type="Proteomes" id="UP001319827">
    <property type="component" value="Chromosome"/>
</dbReference>
<dbReference type="EMBL" id="AP024355">
    <property type="protein sequence ID" value="BCR04469.1"/>
    <property type="molecule type" value="Genomic_DNA"/>
</dbReference>
<organism evidence="3 4">
    <name type="scientific">Desulfuromonas versatilis</name>
    <dbReference type="NCBI Taxonomy" id="2802975"/>
    <lineage>
        <taxon>Bacteria</taxon>
        <taxon>Pseudomonadati</taxon>
        <taxon>Thermodesulfobacteriota</taxon>
        <taxon>Desulfuromonadia</taxon>
        <taxon>Desulfuromonadales</taxon>
        <taxon>Desulfuromonadaceae</taxon>
        <taxon>Desulfuromonas</taxon>
    </lineage>
</organism>
<sequence>MSPTVFFILLALLAGFSVPTQAGINAQLNLWTRSPVLASAISFAVGTLALVVYTLVARIPLPSLGTLSGHPWWIWIGGCLGAFFVASTVILAPKLGATTMVALILAGQMVASLLLDHFGWLGYPLHPISLGRIAGVLLLCAGIWLIRYF</sequence>
<evidence type="ECO:0000313" key="4">
    <source>
        <dbReference type="Proteomes" id="UP001319827"/>
    </source>
</evidence>
<dbReference type="Pfam" id="PF04657">
    <property type="entry name" value="DMT_YdcZ"/>
    <property type="match status" value="1"/>
</dbReference>
<feature type="transmembrane region" description="Helical" evidence="1">
    <location>
        <begin position="127"/>
        <end position="146"/>
    </location>
</feature>
<keyword evidence="1" id="KW-1133">Transmembrane helix</keyword>
<feature type="chain" id="PRO_5045905499" evidence="2">
    <location>
        <begin position="23"/>
        <end position="149"/>
    </location>
</feature>
<protein>
    <submittedName>
        <fullName evidence="3">Membrane protein</fullName>
    </submittedName>
</protein>
<dbReference type="RefSeq" id="WP_221251929.1">
    <property type="nucleotide sequence ID" value="NZ_AP024355.1"/>
</dbReference>
<keyword evidence="1" id="KW-0812">Transmembrane</keyword>
<feature type="transmembrane region" description="Helical" evidence="1">
    <location>
        <begin position="38"/>
        <end position="60"/>
    </location>
</feature>
<reference evidence="3 4" key="2">
    <citation type="journal article" date="2021" name="Int. J. Syst. Evol. Microbiol.">
        <title>Isolation and Polyphasic Characterization of Desulfuromonas versatilis sp. Nov., an Electrogenic Bacteria Capable of Versatile Metabolism Isolated from a Graphene Oxide-Reducing Enrichment Culture.</title>
        <authorList>
            <person name="Xie L."/>
            <person name="Yoshida N."/>
            <person name="Ishii S."/>
            <person name="Meng L."/>
        </authorList>
    </citation>
    <scope>NUCLEOTIDE SEQUENCE [LARGE SCALE GENOMIC DNA]</scope>
    <source>
        <strain evidence="3 4">NIT-T3</strain>
    </source>
</reference>
<feature type="transmembrane region" description="Helical" evidence="1">
    <location>
        <begin position="97"/>
        <end position="115"/>
    </location>
</feature>
<keyword evidence="1" id="KW-0472">Membrane</keyword>